<feature type="compositionally biased region" description="Basic residues" evidence="8">
    <location>
        <begin position="432"/>
        <end position="441"/>
    </location>
</feature>
<evidence type="ECO:0000256" key="7">
    <source>
        <dbReference type="HAMAP-Rule" id="MF_01508"/>
    </source>
</evidence>
<dbReference type="InterPro" id="IPR027417">
    <property type="entry name" value="P-loop_NTPase"/>
</dbReference>
<comment type="subunit">
    <text evidence="7">Heteromultimer composed of small subunits (RfcS) and large subunits (RfcL).</text>
</comment>
<dbReference type="AlphaFoldDB" id="A0A6N0NWP6"/>
<dbReference type="NCBIfam" id="NF003226">
    <property type="entry name" value="PRK04195.1-1"/>
    <property type="match status" value="1"/>
</dbReference>
<dbReference type="HAMAP" id="MF_01508">
    <property type="entry name" value="RfcL"/>
    <property type="match status" value="1"/>
</dbReference>
<evidence type="ECO:0000256" key="3">
    <source>
        <dbReference type="ARBA" id="ARBA00022705"/>
    </source>
</evidence>
<keyword evidence="11" id="KW-1185">Reference proteome</keyword>
<dbReference type="Gene3D" id="1.10.8.60">
    <property type="match status" value="1"/>
</dbReference>
<dbReference type="SUPFAM" id="SSF52540">
    <property type="entry name" value="P-loop containing nucleoside triphosphate hydrolases"/>
    <property type="match status" value="1"/>
</dbReference>
<gene>
    <name evidence="7" type="primary">rfcL</name>
    <name evidence="10" type="ORF">GWK48_03365</name>
</gene>
<comment type="similarity">
    <text evidence="1 7">Belongs to the activator 1 small subunits family. RfcL subfamily.</text>
</comment>
<evidence type="ECO:0000256" key="4">
    <source>
        <dbReference type="ARBA" id="ARBA00022741"/>
    </source>
</evidence>
<dbReference type="InterPro" id="IPR003593">
    <property type="entry name" value="AAA+_ATPase"/>
</dbReference>
<evidence type="ECO:0000259" key="9">
    <source>
        <dbReference type="SMART" id="SM00382"/>
    </source>
</evidence>
<dbReference type="CDD" id="cd18140">
    <property type="entry name" value="HLD_clamp_RFC"/>
    <property type="match status" value="1"/>
</dbReference>
<keyword evidence="5 7" id="KW-0067">ATP-binding</keyword>
<accession>A0A6N0NWP6</accession>
<dbReference type="OrthoDB" id="8658at2157"/>
<dbReference type="InterPro" id="IPR047854">
    <property type="entry name" value="RFC_lid"/>
</dbReference>
<keyword evidence="4 7" id="KW-0547">Nucleotide-binding</keyword>
<feature type="domain" description="AAA+ ATPase" evidence="9">
    <location>
        <begin position="39"/>
        <end position="161"/>
    </location>
</feature>
<reference evidence="10 11" key="1">
    <citation type="submission" date="2020-02" db="EMBL/GenBank/DDBJ databases">
        <title>Comparative genome analysis reveals the metabolism and evolution of the thermophilic archaeal genus Metallosphaera.</title>
        <authorList>
            <person name="Jiang C."/>
        </authorList>
    </citation>
    <scope>NUCLEOTIDE SEQUENCE [LARGE SCALE GENOMIC DNA]</scope>
    <source>
        <strain evidence="10 11">Ric-A</strain>
    </source>
</reference>
<dbReference type="GO" id="GO:0005524">
    <property type="term" value="F:ATP binding"/>
    <property type="evidence" value="ECO:0007669"/>
    <property type="project" value="UniProtKB-UniRule"/>
</dbReference>
<name>A0A6N0NWP6_9CREN</name>
<dbReference type="InterPro" id="IPR023935">
    <property type="entry name" value="Rep_factor-C_lsu"/>
</dbReference>
<dbReference type="SMART" id="SM00382">
    <property type="entry name" value="AAA"/>
    <property type="match status" value="1"/>
</dbReference>
<dbReference type="PANTHER" id="PTHR23389">
    <property type="entry name" value="CHROMOSOME TRANSMISSION FIDELITY FACTOR 18"/>
    <property type="match status" value="1"/>
</dbReference>
<evidence type="ECO:0000256" key="2">
    <source>
        <dbReference type="ARBA" id="ARBA00014793"/>
    </source>
</evidence>
<evidence type="ECO:0000256" key="1">
    <source>
        <dbReference type="ARBA" id="ARBA00006878"/>
    </source>
</evidence>
<dbReference type="RefSeq" id="WP_174629609.1">
    <property type="nucleotide sequence ID" value="NZ_CP049074.1"/>
</dbReference>
<protein>
    <recommendedName>
        <fullName evidence="2 7">Replication factor C large subunit</fullName>
        <shortName evidence="7">RFC large subunit</shortName>
    </recommendedName>
    <alternativeName>
        <fullName evidence="6 7">Clamp loader large subunit</fullName>
    </alternativeName>
</protein>
<evidence type="ECO:0000313" key="10">
    <source>
        <dbReference type="EMBL" id="QKQ99559.1"/>
    </source>
</evidence>
<dbReference type="Proteomes" id="UP000509301">
    <property type="component" value="Chromosome"/>
</dbReference>
<feature type="compositionally biased region" description="Basic and acidic residues" evidence="8">
    <location>
        <begin position="410"/>
        <end position="424"/>
    </location>
</feature>
<evidence type="ECO:0000313" key="11">
    <source>
        <dbReference type="Proteomes" id="UP000509301"/>
    </source>
</evidence>
<comment type="function">
    <text evidence="7">Part of the RFC clamp loader complex which loads the PCNA sliding clamp onto DNA.</text>
</comment>
<dbReference type="PANTHER" id="PTHR23389:SF6">
    <property type="entry name" value="REPLICATION FACTOR C SUBUNIT 1"/>
    <property type="match status" value="1"/>
</dbReference>
<dbReference type="Pfam" id="PF00004">
    <property type="entry name" value="AAA"/>
    <property type="match status" value="1"/>
</dbReference>
<proteinExistence type="inferred from homology"/>
<dbReference type="Gene3D" id="3.40.50.300">
    <property type="entry name" value="P-loop containing nucleotide triphosphate hydrolases"/>
    <property type="match status" value="1"/>
</dbReference>
<dbReference type="NCBIfam" id="NF003229">
    <property type="entry name" value="PRK04195.1-5"/>
    <property type="match status" value="1"/>
</dbReference>
<feature type="region of interest" description="Disordered" evidence="8">
    <location>
        <begin position="404"/>
        <end position="441"/>
    </location>
</feature>
<evidence type="ECO:0000256" key="5">
    <source>
        <dbReference type="ARBA" id="ARBA00022840"/>
    </source>
</evidence>
<dbReference type="GO" id="GO:0016887">
    <property type="term" value="F:ATP hydrolysis activity"/>
    <property type="evidence" value="ECO:0007669"/>
    <property type="project" value="InterPro"/>
</dbReference>
<dbReference type="GeneID" id="55640956"/>
<dbReference type="Pfam" id="PF21960">
    <property type="entry name" value="RCF1-5-like_lid"/>
    <property type="match status" value="1"/>
</dbReference>
<dbReference type="CDD" id="cd00009">
    <property type="entry name" value="AAA"/>
    <property type="match status" value="1"/>
</dbReference>
<dbReference type="GO" id="GO:0006260">
    <property type="term" value="P:DNA replication"/>
    <property type="evidence" value="ECO:0007669"/>
    <property type="project" value="UniProtKB-UniRule"/>
</dbReference>
<dbReference type="EMBL" id="CP049074">
    <property type="protein sequence ID" value="QKQ99559.1"/>
    <property type="molecule type" value="Genomic_DNA"/>
</dbReference>
<organism evidence="10 11">
    <name type="scientific">Metallosphaera tengchongensis</name>
    <dbReference type="NCBI Taxonomy" id="1532350"/>
    <lineage>
        <taxon>Archaea</taxon>
        <taxon>Thermoproteota</taxon>
        <taxon>Thermoprotei</taxon>
        <taxon>Sulfolobales</taxon>
        <taxon>Sulfolobaceae</taxon>
        <taxon>Metallosphaera</taxon>
    </lineage>
</organism>
<feature type="binding site" evidence="7">
    <location>
        <begin position="47"/>
        <end position="54"/>
    </location>
    <ligand>
        <name>ATP</name>
        <dbReference type="ChEBI" id="CHEBI:30616"/>
    </ligand>
</feature>
<dbReference type="InterPro" id="IPR003959">
    <property type="entry name" value="ATPase_AAA_core"/>
</dbReference>
<sequence length="441" mass="50307">MIPWVAKYRPKTLDEVENQEDVKDQLRSWIEDWLKGSSEAKGVLLYGPPGTGKTTLALALANSYNLELVETNASDTRNLTSLRNIVERASITGSLFGSRGKLIFLDEVDGVQPKQDYGAIPAILEILKSSKYPIIMAANDPWSPNLRDLRSAVRMIEVKKLGKVPMRRLLKKICNSEKIKCEDAAIDEIVEASDGDARYAINFLEAVAEGYNMVSKSLVEELVKRKERELDPFETVRSVFWARYGWQAKLAVSNSQVDYELLMRWISENIPIQYEELNDVWRAYDALSRASIFLTRAKLSSWDMLSYTFDLMGPGVALAEVGKKSQTWKAKWKKYQFPTMVQQMYKSKSSRQVRDSLIQKLGFHLHSSTKKIFNDVYPFFTLMASADQSDFAKSLELSQEEVNYLSSNKGETHERPSGREDGENKSSTTRNTRTRSRRSRS</sequence>
<evidence type="ECO:0000256" key="6">
    <source>
        <dbReference type="ARBA" id="ARBA00032141"/>
    </source>
</evidence>
<keyword evidence="3 7" id="KW-0235">DNA replication</keyword>
<dbReference type="GO" id="GO:0003689">
    <property type="term" value="F:DNA clamp loader activity"/>
    <property type="evidence" value="ECO:0007669"/>
    <property type="project" value="UniProtKB-UniRule"/>
</dbReference>
<dbReference type="KEGG" id="mten:GWK48_03365"/>
<evidence type="ECO:0000256" key="8">
    <source>
        <dbReference type="SAM" id="MobiDB-lite"/>
    </source>
</evidence>